<reference evidence="1 2" key="1">
    <citation type="submission" date="2023-04" db="EMBL/GenBank/DDBJ databases">
        <title>Genome of Basidiobolus ranarum AG-B5.</title>
        <authorList>
            <person name="Stajich J.E."/>
            <person name="Carter-House D."/>
            <person name="Gryganskyi A."/>
        </authorList>
    </citation>
    <scope>NUCLEOTIDE SEQUENCE [LARGE SCALE GENOMIC DNA]</scope>
    <source>
        <strain evidence="1 2">AG-B5</strain>
    </source>
</reference>
<accession>A0ABR2VSF8</accession>
<dbReference type="Proteomes" id="UP001479436">
    <property type="component" value="Unassembled WGS sequence"/>
</dbReference>
<name>A0ABR2VSF8_9FUNG</name>
<gene>
    <name evidence="1" type="ORF">K7432_012928</name>
</gene>
<organism evidence="1 2">
    <name type="scientific">Basidiobolus ranarum</name>
    <dbReference type="NCBI Taxonomy" id="34480"/>
    <lineage>
        <taxon>Eukaryota</taxon>
        <taxon>Fungi</taxon>
        <taxon>Fungi incertae sedis</taxon>
        <taxon>Zoopagomycota</taxon>
        <taxon>Entomophthoromycotina</taxon>
        <taxon>Basidiobolomycetes</taxon>
        <taxon>Basidiobolales</taxon>
        <taxon>Basidiobolaceae</taxon>
        <taxon>Basidiobolus</taxon>
    </lineage>
</organism>
<comment type="caution">
    <text evidence="1">The sequence shown here is derived from an EMBL/GenBank/DDBJ whole genome shotgun (WGS) entry which is preliminary data.</text>
</comment>
<evidence type="ECO:0000313" key="2">
    <source>
        <dbReference type="Proteomes" id="UP001479436"/>
    </source>
</evidence>
<protein>
    <submittedName>
        <fullName evidence="1">Uncharacterized protein</fullName>
    </submittedName>
</protein>
<sequence length="96" mass="10463">MTSTVNPKRTLNIVEIGESHCLKLKKHYHINASSSRVASTYAPALTATEATSADGSADKVCVKMELDRKIPDYVFYRRNAIAGGTLTLPPVKRATN</sequence>
<proteinExistence type="predicted"/>
<keyword evidence="2" id="KW-1185">Reference proteome</keyword>
<dbReference type="EMBL" id="JASJQH010008069">
    <property type="protein sequence ID" value="KAK9695499.1"/>
    <property type="molecule type" value="Genomic_DNA"/>
</dbReference>
<evidence type="ECO:0000313" key="1">
    <source>
        <dbReference type="EMBL" id="KAK9695499.1"/>
    </source>
</evidence>